<dbReference type="InterPro" id="IPR019533">
    <property type="entry name" value="Peptidase_S26"/>
</dbReference>
<name>A0AA88D5A4_FICCA</name>
<dbReference type="EMBL" id="BTGU01000016">
    <property type="protein sequence ID" value="GMN43316.1"/>
    <property type="molecule type" value="Genomic_DNA"/>
</dbReference>
<feature type="active site" evidence="9">
    <location>
        <position position="60"/>
    </location>
</feature>
<dbReference type="SUPFAM" id="SSF51306">
    <property type="entry name" value="LexA/Signal peptidase"/>
    <property type="match status" value="1"/>
</dbReference>
<gene>
    <name evidence="11" type="ORF">TIFTF001_012514</name>
</gene>
<dbReference type="Gene3D" id="2.10.109.10">
    <property type="entry name" value="Umud Fragment, subunit A"/>
    <property type="match status" value="1"/>
</dbReference>
<dbReference type="GO" id="GO:0004252">
    <property type="term" value="F:serine-type endopeptidase activity"/>
    <property type="evidence" value="ECO:0007669"/>
    <property type="project" value="InterPro"/>
</dbReference>
<comment type="function">
    <text evidence="7">Catalyzes the removal of transit peptides required for the targeting of proteins from the mitochondrial matrix, across the inner membrane, into the inter-membrane space.</text>
</comment>
<dbReference type="GO" id="GO:0042720">
    <property type="term" value="C:mitochondrial inner membrane peptidase complex"/>
    <property type="evidence" value="ECO:0007669"/>
    <property type="project" value="TreeGrafter"/>
</dbReference>
<comment type="subunit">
    <text evidence="8">Heterodimer of 2 subunits, IMP1A/B and IMP12.</text>
</comment>
<dbReference type="InterPro" id="IPR000223">
    <property type="entry name" value="Pept_S26A_signal_pept_1"/>
</dbReference>
<organism evidence="11 12">
    <name type="scientific">Ficus carica</name>
    <name type="common">Common fig</name>
    <dbReference type="NCBI Taxonomy" id="3494"/>
    <lineage>
        <taxon>Eukaryota</taxon>
        <taxon>Viridiplantae</taxon>
        <taxon>Streptophyta</taxon>
        <taxon>Embryophyta</taxon>
        <taxon>Tracheophyta</taxon>
        <taxon>Spermatophyta</taxon>
        <taxon>Magnoliopsida</taxon>
        <taxon>eudicotyledons</taxon>
        <taxon>Gunneridae</taxon>
        <taxon>Pentapetalae</taxon>
        <taxon>rosids</taxon>
        <taxon>fabids</taxon>
        <taxon>Rosales</taxon>
        <taxon>Moraceae</taxon>
        <taxon>Ficeae</taxon>
        <taxon>Ficus</taxon>
    </lineage>
</organism>
<dbReference type="AlphaFoldDB" id="A0AA88D5A4"/>
<feature type="domain" description="Peptidase S26" evidence="10">
    <location>
        <begin position="33"/>
        <end position="117"/>
    </location>
</feature>
<evidence type="ECO:0000256" key="7">
    <source>
        <dbReference type="ARBA" id="ARBA00054895"/>
    </source>
</evidence>
<protein>
    <recommendedName>
        <fullName evidence="10">Peptidase S26 domain-containing protein</fullName>
    </recommendedName>
</protein>
<accession>A0AA88D5A4</accession>
<evidence type="ECO:0000313" key="11">
    <source>
        <dbReference type="EMBL" id="GMN43316.1"/>
    </source>
</evidence>
<keyword evidence="2" id="KW-0999">Mitochondrion inner membrane</keyword>
<feature type="active site" evidence="9">
    <location>
        <position position="104"/>
    </location>
</feature>
<keyword evidence="3" id="KW-0378">Hydrolase</keyword>
<evidence type="ECO:0000256" key="8">
    <source>
        <dbReference type="ARBA" id="ARBA00064368"/>
    </source>
</evidence>
<keyword evidence="5" id="KW-0472">Membrane</keyword>
<evidence type="ECO:0000256" key="4">
    <source>
        <dbReference type="ARBA" id="ARBA00023128"/>
    </source>
</evidence>
<evidence type="ECO:0000256" key="6">
    <source>
        <dbReference type="ARBA" id="ARBA00038445"/>
    </source>
</evidence>
<comment type="caution">
    <text evidence="11">The sequence shown here is derived from an EMBL/GenBank/DDBJ whole genome shotgun (WGS) entry which is preliminary data.</text>
</comment>
<dbReference type="PRINTS" id="PR00727">
    <property type="entry name" value="LEADERPTASE"/>
</dbReference>
<dbReference type="Proteomes" id="UP001187192">
    <property type="component" value="Unassembled WGS sequence"/>
</dbReference>
<keyword evidence="12" id="KW-1185">Reference proteome</keyword>
<evidence type="ECO:0000256" key="1">
    <source>
        <dbReference type="ARBA" id="ARBA00004273"/>
    </source>
</evidence>
<comment type="subcellular location">
    <subcellularLocation>
        <location evidence="1">Mitochondrion inner membrane</location>
    </subcellularLocation>
</comment>
<evidence type="ECO:0000256" key="5">
    <source>
        <dbReference type="ARBA" id="ARBA00023136"/>
    </source>
</evidence>
<comment type="similarity">
    <text evidence="6">Belongs to the peptidase S26 family. IMP1 subfamily.</text>
</comment>
<dbReference type="Pfam" id="PF10502">
    <property type="entry name" value="Peptidase_S26"/>
    <property type="match status" value="2"/>
</dbReference>
<feature type="domain" description="Peptidase S26" evidence="10">
    <location>
        <begin position="128"/>
        <end position="169"/>
    </location>
</feature>
<dbReference type="PANTHER" id="PTHR12383">
    <property type="entry name" value="PROTEASE FAMILY S26 MITOCHONDRIAL INNER MEMBRANE PROTEASE-RELATED"/>
    <property type="match status" value="1"/>
</dbReference>
<evidence type="ECO:0000256" key="3">
    <source>
        <dbReference type="ARBA" id="ARBA00022801"/>
    </source>
</evidence>
<keyword evidence="4" id="KW-0496">Mitochondrion</keyword>
<evidence type="ECO:0000256" key="9">
    <source>
        <dbReference type="PIRSR" id="PIRSR600223-1"/>
    </source>
</evidence>
<dbReference type="GO" id="GO:0006627">
    <property type="term" value="P:protein processing involved in protein targeting to mitochondrion"/>
    <property type="evidence" value="ECO:0007669"/>
    <property type="project" value="TreeGrafter"/>
</dbReference>
<dbReference type="InterPro" id="IPR052064">
    <property type="entry name" value="Mito_IMP1_subunit"/>
</dbReference>
<evidence type="ECO:0000256" key="2">
    <source>
        <dbReference type="ARBA" id="ARBA00022792"/>
    </source>
</evidence>
<dbReference type="GO" id="GO:0006465">
    <property type="term" value="P:signal peptide processing"/>
    <property type="evidence" value="ECO:0007669"/>
    <property type="project" value="InterPro"/>
</dbReference>
<evidence type="ECO:0000313" key="12">
    <source>
        <dbReference type="Proteomes" id="UP001187192"/>
    </source>
</evidence>
<evidence type="ECO:0000259" key="10">
    <source>
        <dbReference type="Pfam" id="PF10502"/>
    </source>
</evidence>
<dbReference type="CDD" id="cd06530">
    <property type="entry name" value="S26_SPase_I"/>
    <property type="match status" value="1"/>
</dbReference>
<reference evidence="11" key="1">
    <citation type="submission" date="2023-07" db="EMBL/GenBank/DDBJ databases">
        <title>draft genome sequence of fig (Ficus carica).</title>
        <authorList>
            <person name="Takahashi T."/>
            <person name="Nishimura K."/>
        </authorList>
    </citation>
    <scope>NUCLEOTIDE SEQUENCE</scope>
</reference>
<proteinExistence type="inferred from homology"/>
<dbReference type="FunFam" id="2.10.109.10:FF:000014">
    <property type="entry name" value="Inner membrane protease subunit 1"/>
    <property type="match status" value="1"/>
</dbReference>
<dbReference type="PANTHER" id="PTHR12383:SF36">
    <property type="entry name" value="MITOCHONDRIAL ATP-INDEPENDENT INNER MEMBRANE PROTEASE SUBUNIT 1B-RELATED"/>
    <property type="match status" value="1"/>
</dbReference>
<sequence length="219" mass="24537">MTQINPSGIKMAIREILSLIRERSVVREAWDVTFLIAKCFCGFHVINTYVATVVLPYGPSMIPTLPITGNLLLAERISTRFGLVGPGDIVLVRSPQNPRIVATKRLIGVEGDSVTYVVDPGKSDRRETIVVPKGHVWVEGDNIYNSRDSRNYGPVPYGLVQGKIFLRMWPPKDFGSLRNSSVKNPPSDEVQSLNKASIVFFWLKNMGYSVNRRMFDVLV</sequence>
<dbReference type="InterPro" id="IPR036286">
    <property type="entry name" value="LexA/Signal_pep-like_sf"/>
</dbReference>